<comment type="caution">
    <text evidence="6">The sequence shown here is derived from an EMBL/GenBank/DDBJ whole genome shotgun (WGS) entry which is preliminary data.</text>
</comment>
<dbReference type="InterPro" id="IPR058163">
    <property type="entry name" value="LysR-type_TF_proteobact-type"/>
</dbReference>
<keyword evidence="3" id="KW-0238">DNA-binding</keyword>
<evidence type="ECO:0000256" key="4">
    <source>
        <dbReference type="ARBA" id="ARBA00023163"/>
    </source>
</evidence>
<dbReference type="Pfam" id="PF03466">
    <property type="entry name" value="LysR_substrate"/>
    <property type="match status" value="1"/>
</dbReference>
<dbReference type="PANTHER" id="PTHR30537:SF58">
    <property type="entry name" value="HTH-TYPE TRANSCRIPTIONAL REGULATOR PERR"/>
    <property type="match status" value="1"/>
</dbReference>
<dbReference type="RefSeq" id="WP_016657863.1">
    <property type="nucleotide sequence ID" value="NZ_KE340355.1"/>
</dbReference>
<dbReference type="PANTHER" id="PTHR30537">
    <property type="entry name" value="HTH-TYPE TRANSCRIPTIONAL REGULATOR"/>
    <property type="match status" value="1"/>
</dbReference>
<dbReference type="Pfam" id="PF00126">
    <property type="entry name" value="HTH_1"/>
    <property type="match status" value="1"/>
</dbReference>
<dbReference type="PROSITE" id="PS50931">
    <property type="entry name" value="HTH_LYSR"/>
    <property type="match status" value="1"/>
</dbReference>
<organism evidence="6 7">
    <name type="scientific">Acinetobacter rudis CIP 110305</name>
    <dbReference type="NCBI Taxonomy" id="421052"/>
    <lineage>
        <taxon>Bacteria</taxon>
        <taxon>Pseudomonadati</taxon>
        <taxon>Pseudomonadota</taxon>
        <taxon>Gammaproteobacteria</taxon>
        <taxon>Moraxellales</taxon>
        <taxon>Moraxellaceae</taxon>
        <taxon>Acinetobacter</taxon>
    </lineage>
</organism>
<evidence type="ECO:0000259" key="5">
    <source>
        <dbReference type="PROSITE" id="PS50931"/>
    </source>
</evidence>
<sequence length="295" mass="33754">MSFPSLNSLRAFYIVGKHLSFNKAAQHLNVTSSAISKQVKRLEDILGAPLLLRDQQSIQLTPKGVLLYHQLDESFKIIENAVESFNHSNINTKLNILCAPTYANRWLIPQLLSFQQKNPRLHLTIHSHAEPEFIYDAEIRFGIKEKSRFESQLLTKESFIAVCAPELLQRAKNLADETKNFLHIAYQGGRLSIWEKWLEGSHIQIDLKHIKQSGIELYTLDQVITAAKAGMGFAVVDQRMILKELKNGSLLQFHPHQVESDYGYWLDIHPEKVGLSKLIDLTKWLQEIHVAKPSE</sequence>
<protein>
    <recommendedName>
        <fullName evidence="5">HTH lysR-type domain-containing protein</fullName>
    </recommendedName>
</protein>
<evidence type="ECO:0000313" key="7">
    <source>
        <dbReference type="Proteomes" id="UP000014568"/>
    </source>
</evidence>
<name>S3NTC6_9GAMM</name>
<evidence type="ECO:0000256" key="1">
    <source>
        <dbReference type="ARBA" id="ARBA00009437"/>
    </source>
</evidence>
<accession>S3NTC6</accession>
<dbReference type="InterPro" id="IPR000847">
    <property type="entry name" value="LysR_HTH_N"/>
</dbReference>
<dbReference type="HOGENOM" id="CLU_039613_37_0_6"/>
<dbReference type="InterPro" id="IPR036390">
    <property type="entry name" value="WH_DNA-bd_sf"/>
</dbReference>
<dbReference type="OrthoDB" id="5526340at2"/>
<comment type="similarity">
    <text evidence="1">Belongs to the LysR transcriptional regulatory family.</text>
</comment>
<dbReference type="GO" id="GO:0006351">
    <property type="term" value="P:DNA-templated transcription"/>
    <property type="evidence" value="ECO:0007669"/>
    <property type="project" value="TreeGrafter"/>
</dbReference>
<keyword evidence="7" id="KW-1185">Reference proteome</keyword>
<dbReference type="PATRIC" id="fig|421052.3.peg.3435"/>
<reference evidence="6 7" key="1">
    <citation type="submission" date="2013-06" db="EMBL/GenBank/DDBJ databases">
        <title>The Genome Sequence of Acinetobacter rudis CIP 110305.</title>
        <authorList>
            <consortium name="The Broad Institute Genome Sequencing Platform"/>
            <consortium name="The Broad Institute Genome Sequencing Center for Infectious Disease"/>
            <person name="Cerqueira G."/>
            <person name="Feldgarden M."/>
            <person name="Courvalin P."/>
            <person name="Perichon B."/>
            <person name="Grillot-Courvalin C."/>
            <person name="Clermont D."/>
            <person name="Rocha E."/>
            <person name="Yoon E.-J."/>
            <person name="Nemec A."/>
            <person name="Young S.K."/>
            <person name="Zeng Q."/>
            <person name="Gargeya S."/>
            <person name="Fitzgerald M."/>
            <person name="Abouelleil A."/>
            <person name="Alvarado L."/>
            <person name="Berlin A.M."/>
            <person name="Chapman S.B."/>
            <person name="Dewar J."/>
            <person name="Goldberg J."/>
            <person name="Griggs A."/>
            <person name="Gujja S."/>
            <person name="Hansen M."/>
            <person name="Howarth C."/>
            <person name="Imamovic A."/>
            <person name="Larimer J."/>
            <person name="McCowan C."/>
            <person name="Murphy C."/>
            <person name="Pearson M."/>
            <person name="Priest M."/>
            <person name="Roberts A."/>
            <person name="Saif S."/>
            <person name="Shea T."/>
            <person name="Sykes S."/>
            <person name="Wortman J."/>
            <person name="Nusbaum C."/>
            <person name="Birren B."/>
        </authorList>
    </citation>
    <scope>NUCLEOTIDE SEQUENCE [LARGE SCALE GENOMIC DNA]</scope>
    <source>
        <strain evidence="6 7">CIP 110305</strain>
    </source>
</reference>
<dbReference type="InterPro" id="IPR005119">
    <property type="entry name" value="LysR_subst-bd"/>
</dbReference>
<dbReference type="InterPro" id="IPR036388">
    <property type="entry name" value="WH-like_DNA-bd_sf"/>
</dbReference>
<feature type="domain" description="HTH lysR-type" evidence="5">
    <location>
        <begin position="4"/>
        <end position="61"/>
    </location>
</feature>
<evidence type="ECO:0000313" key="6">
    <source>
        <dbReference type="EMBL" id="EPF69941.1"/>
    </source>
</evidence>
<dbReference type="Gene3D" id="1.10.10.10">
    <property type="entry name" value="Winged helix-like DNA-binding domain superfamily/Winged helix DNA-binding domain"/>
    <property type="match status" value="1"/>
</dbReference>
<keyword evidence="2" id="KW-0805">Transcription regulation</keyword>
<dbReference type="SUPFAM" id="SSF53850">
    <property type="entry name" value="Periplasmic binding protein-like II"/>
    <property type="match status" value="1"/>
</dbReference>
<gene>
    <name evidence="6" type="ORF">F945_03504</name>
</gene>
<keyword evidence="4" id="KW-0804">Transcription</keyword>
<dbReference type="EMBL" id="ATGI01000039">
    <property type="protein sequence ID" value="EPF69941.1"/>
    <property type="molecule type" value="Genomic_DNA"/>
</dbReference>
<dbReference type="GO" id="GO:0043565">
    <property type="term" value="F:sequence-specific DNA binding"/>
    <property type="evidence" value="ECO:0007669"/>
    <property type="project" value="TreeGrafter"/>
</dbReference>
<dbReference type="STRING" id="632955.GCA_000829675_02690"/>
<dbReference type="GO" id="GO:0003700">
    <property type="term" value="F:DNA-binding transcription factor activity"/>
    <property type="evidence" value="ECO:0007669"/>
    <property type="project" value="InterPro"/>
</dbReference>
<dbReference type="SUPFAM" id="SSF46785">
    <property type="entry name" value="Winged helix' DNA-binding domain"/>
    <property type="match status" value="1"/>
</dbReference>
<evidence type="ECO:0000256" key="3">
    <source>
        <dbReference type="ARBA" id="ARBA00023125"/>
    </source>
</evidence>
<dbReference type="eggNOG" id="COG0583">
    <property type="taxonomic scope" value="Bacteria"/>
</dbReference>
<dbReference type="AlphaFoldDB" id="S3NTC6"/>
<dbReference type="FunFam" id="1.10.10.10:FF:000001">
    <property type="entry name" value="LysR family transcriptional regulator"/>
    <property type="match status" value="1"/>
</dbReference>
<dbReference type="Gene3D" id="3.40.190.10">
    <property type="entry name" value="Periplasmic binding protein-like II"/>
    <property type="match status" value="2"/>
</dbReference>
<dbReference type="PRINTS" id="PR00039">
    <property type="entry name" value="HTHLYSR"/>
</dbReference>
<proteinExistence type="inferred from homology"/>
<evidence type="ECO:0000256" key="2">
    <source>
        <dbReference type="ARBA" id="ARBA00023015"/>
    </source>
</evidence>
<dbReference type="Proteomes" id="UP000014568">
    <property type="component" value="Unassembled WGS sequence"/>
</dbReference>